<evidence type="ECO:0000313" key="2">
    <source>
        <dbReference type="Proteomes" id="UP000008957"/>
    </source>
</evidence>
<dbReference type="KEGG" id="sbr:SY1_11500"/>
<evidence type="ECO:0000313" key="1">
    <source>
        <dbReference type="EMBL" id="CBL28325.1"/>
    </source>
</evidence>
<reference evidence="2" key="1">
    <citation type="submission" date="2010-03" db="EMBL/GenBank/DDBJ databases">
        <title>The genome sequence of Synergistetes sp. SGP1.</title>
        <authorList>
            <consortium name="metaHIT consortium -- http://www.metahit.eu/"/>
            <person name="Pajon A."/>
            <person name="Turner K."/>
            <person name="Parkhill J."/>
            <person name="Wade W."/>
            <person name="Vartoukian S."/>
        </authorList>
    </citation>
    <scope>NUCLEOTIDE SEQUENCE [LARGE SCALE GENOMIC DNA]</scope>
    <source>
        <strain evidence="2">SGP1</strain>
    </source>
</reference>
<organism evidence="1 2">
    <name type="scientific">Fretibacterium fastidiosum</name>
    <dbReference type="NCBI Taxonomy" id="651822"/>
    <lineage>
        <taxon>Bacteria</taxon>
        <taxon>Thermotogati</taxon>
        <taxon>Synergistota</taxon>
        <taxon>Synergistia</taxon>
        <taxon>Synergistales</taxon>
        <taxon>Aminobacteriaceae</taxon>
        <taxon>Fretibacterium</taxon>
    </lineage>
</organism>
<accession>A0AB94IX22</accession>
<dbReference type="RefSeq" id="WP_015556472.1">
    <property type="nucleotide sequence ID" value="NC_021038.1"/>
</dbReference>
<dbReference type="Proteomes" id="UP000008957">
    <property type="component" value="Chromosome"/>
</dbReference>
<dbReference type="AlphaFoldDB" id="A0AB94IX22"/>
<protein>
    <recommendedName>
        <fullName evidence="3">AMP-binding enzyme C-terminal domain-containing protein</fullName>
    </recommendedName>
</protein>
<gene>
    <name evidence="1" type="ORF">SY1_11500</name>
</gene>
<reference evidence="1 2" key="2">
    <citation type="submission" date="2010-03" db="EMBL/GenBank/DDBJ databases">
        <authorList>
            <person name="Pajon A."/>
        </authorList>
    </citation>
    <scope>NUCLEOTIDE SEQUENCE [LARGE SCALE GENOMIC DNA]</scope>
    <source>
        <strain evidence="1 2">SGP1</strain>
    </source>
</reference>
<dbReference type="EMBL" id="FP929056">
    <property type="protein sequence ID" value="CBL28325.1"/>
    <property type="molecule type" value="Genomic_DNA"/>
</dbReference>
<keyword evidence="2" id="KW-1185">Reference proteome</keyword>
<proteinExistence type="predicted"/>
<name>A0AB94IX22_9BACT</name>
<sequence length="65" mass="7420">MKLSIIVEGRTETAFKEALTAFLRSRISRMPRLDFLPQDGRIPKAEKLKRLVHNLLQGARITSSL</sequence>
<evidence type="ECO:0008006" key="3">
    <source>
        <dbReference type="Google" id="ProtNLM"/>
    </source>
</evidence>